<dbReference type="EMBL" id="WOWR01000005">
    <property type="protein sequence ID" value="KAF0255691.1"/>
    <property type="molecule type" value="Genomic_DNA"/>
</dbReference>
<organism evidence="1 2">
    <name type="scientific">Pseudomonas putida</name>
    <name type="common">Arthrobacter siderocapsulatus</name>
    <dbReference type="NCBI Taxonomy" id="303"/>
    <lineage>
        <taxon>Bacteria</taxon>
        <taxon>Pseudomonadati</taxon>
        <taxon>Pseudomonadota</taxon>
        <taxon>Gammaproteobacteria</taxon>
        <taxon>Pseudomonadales</taxon>
        <taxon>Pseudomonadaceae</taxon>
        <taxon>Pseudomonas</taxon>
    </lineage>
</organism>
<name>A0A7V8J5N5_PSEPU</name>
<dbReference type="AlphaFoldDB" id="A0A7V8J5N5"/>
<evidence type="ECO:0000313" key="1">
    <source>
        <dbReference type="EMBL" id="KAF0255691.1"/>
    </source>
</evidence>
<protein>
    <submittedName>
        <fullName evidence="1">Uncharacterized protein</fullName>
    </submittedName>
</protein>
<gene>
    <name evidence="1" type="ORF">GN299_06260</name>
</gene>
<proteinExistence type="predicted"/>
<dbReference type="Proteomes" id="UP000442695">
    <property type="component" value="Unassembled WGS sequence"/>
</dbReference>
<reference evidence="1 2" key="1">
    <citation type="submission" date="2019-12" db="EMBL/GenBank/DDBJ databases">
        <authorList>
            <person name="Woiski C."/>
        </authorList>
    </citation>
    <scope>NUCLEOTIDE SEQUENCE [LARGE SCALE GENOMIC DNA]</scope>
    <source>
        <strain evidence="1 2">BOE100</strain>
    </source>
</reference>
<dbReference type="RefSeq" id="WP_156858584.1">
    <property type="nucleotide sequence ID" value="NZ_WOWR01000005.1"/>
</dbReference>
<sequence length="103" mass="11731">MDQFELQTRLYPNLRLAVVLFQDHENQHVLTTNLVNAVLADDEVCIPQWNLDEELMRGVLATGRFEDTGRTEPAGFVDAPVWRVLCPDILAEAARQRAKALDR</sequence>
<comment type="caution">
    <text evidence="1">The sequence shown here is derived from an EMBL/GenBank/DDBJ whole genome shotgun (WGS) entry which is preliminary data.</text>
</comment>
<evidence type="ECO:0000313" key="2">
    <source>
        <dbReference type="Proteomes" id="UP000442695"/>
    </source>
</evidence>
<accession>A0A7V8J5N5</accession>